<organism evidence="2 3">
    <name type="scientific">Lophiostoma macrostomum CBS 122681</name>
    <dbReference type="NCBI Taxonomy" id="1314788"/>
    <lineage>
        <taxon>Eukaryota</taxon>
        <taxon>Fungi</taxon>
        <taxon>Dikarya</taxon>
        <taxon>Ascomycota</taxon>
        <taxon>Pezizomycotina</taxon>
        <taxon>Dothideomycetes</taxon>
        <taxon>Pleosporomycetidae</taxon>
        <taxon>Pleosporales</taxon>
        <taxon>Lophiostomataceae</taxon>
        <taxon>Lophiostoma</taxon>
    </lineage>
</organism>
<dbReference type="OrthoDB" id="3678410at2759"/>
<accession>A0A6A6TTA4</accession>
<feature type="region of interest" description="Disordered" evidence="1">
    <location>
        <begin position="1"/>
        <end position="54"/>
    </location>
</feature>
<evidence type="ECO:0000256" key="1">
    <source>
        <dbReference type="SAM" id="MobiDB-lite"/>
    </source>
</evidence>
<keyword evidence="3" id="KW-1185">Reference proteome</keyword>
<reference evidence="2" key="1">
    <citation type="journal article" date="2020" name="Stud. Mycol.">
        <title>101 Dothideomycetes genomes: a test case for predicting lifestyles and emergence of pathogens.</title>
        <authorList>
            <person name="Haridas S."/>
            <person name="Albert R."/>
            <person name="Binder M."/>
            <person name="Bloem J."/>
            <person name="Labutti K."/>
            <person name="Salamov A."/>
            <person name="Andreopoulos B."/>
            <person name="Baker S."/>
            <person name="Barry K."/>
            <person name="Bills G."/>
            <person name="Bluhm B."/>
            <person name="Cannon C."/>
            <person name="Castanera R."/>
            <person name="Culley D."/>
            <person name="Daum C."/>
            <person name="Ezra D."/>
            <person name="Gonzalez J."/>
            <person name="Henrissat B."/>
            <person name="Kuo A."/>
            <person name="Liang C."/>
            <person name="Lipzen A."/>
            <person name="Lutzoni F."/>
            <person name="Magnuson J."/>
            <person name="Mondo S."/>
            <person name="Nolan M."/>
            <person name="Ohm R."/>
            <person name="Pangilinan J."/>
            <person name="Park H.-J."/>
            <person name="Ramirez L."/>
            <person name="Alfaro M."/>
            <person name="Sun H."/>
            <person name="Tritt A."/>
            <person name="Yoshinaga Y."/>
            <person name="Zwiers L.-H."/>
            <person name="Turgeon B."/>
            <person name="Goodwin S."/>
            <person name="Spatafora J."/>
            <person name="Crous P."/>
            <person name="Grigoriev I."/>
        </authorList>
    </citation>
    <scope>NUCLEOTIDE SEQUENCE</scope>
    <source>
        <strain evidence="2">CBS 122681</strain>
    </source>
</reference>
<feature type="compositionally biased region" description="Low complexity" evidence="1">
    <location>
        <begin position="139"/>
        <end position="150"/>
    </location>
</feature>
<gene>
    <name evidence="2" type="ORF">K491DRAFT_773086</name>
</gene>
<sequence length="491" mass="53374">MSPREPPPNTPDRPAPLNIRSRENSGKLSEPTTALFRSASTPIRPRPAARFLDVPSDVLEVTAELARLAHDNEGGEMDSQFPSESGSDWTTESETSQAPQATQYRYSEDTRIAPESVVDNDDVAEDVESALGVRSQRESTSSTTEVASTCETDETAATSSPAQCPRRPVSDSITSRFNPRSAYTSSPSQGSGYSLGIPRARSVNQESKGKRASLYQFATGPAPTPAQRRAAAQSRRQTRTGTSISTSFSGLSGTARQLPFRSLEHVNDSTSTSATDSDEPAPFRRFEILASNGGTPSSKLIRFDSEASLSHFRAHPMRSVTQPSPARKGNAHQIMGLDEMAIRVGPNTIRASRHASLRLTTRSALDETFLDSTSRLFGAPQTAIRLEAPAASATGSLSEAYKSVTSAYIASLLQRTQTRGAQLPLASRDDMDADEIIWRDSNEAMIMRVYGRKNIQLTSADKQYLDRLAKAIEMAEDIPGNEWAVELFHLE</sequence>
<feature type="compositionally biased region" description="Polar residues" evidence="1">
    <location>
        <begin position="171"/>
        <end position="192"/>
    </location>
</feature>
<feature type="compositionally biased region" description="Polar residues" evidence="1">
    <location>
        <begin position="80"/>
        <end position="105"/>
    </location>
</feature>
<protein>
    <submittedName>
        <fullName evidence="2">Uncharacterized protein</fullName>
    </submittedName>
</protein>
<dbReference type="EMBL" id="MU004289">
    <property type="protein sequence ID" value="KAF2662531.1"/>
    <property type="molecule type" value="Genomic_DNA"/>
</dbReference>
<dbReference type="AlphaFoldDB" id="A0A6A6TTA4"/>
<dbReference type="Proteomes" id="UP000799324">
    <property type="component" value="Unassembled WGS sequence"/>
</dbReference>
<proteinExistence type="predicted"/>
<name>A0A6A6TTA4_9PLEO</name>
<feature type="compositionally biased region" description="Low complexity" evidence="1">
    <location>
        <begin position="218"/>
        <end position="243"/>
    </location>
</feature>
<feature type="compositionally biased region" description="Acidic residues" evidence="1">
    <location>
        <begin position="118"/>
        <end position="128"/>
    </location>
</feature>
<feature type="compositionally biased region" description="Pro residues" evidence="1">
    <location>
        <begin position="1"/>
        <end position="14"/>
    </location>
</feature>
<evidence type="ECO:0000313" key="3">
    <source>
        <dbReference type="Proteomes" id="UP000799324"/>
    </source>
</evidence>
<feature type="region of interest" description="Disordered" evidence="1">
    <location>
        <begin position="69"/>
        <end position="197"/>
    </location>
</feature>
<evidence type="ECO:0000313" key="2">
    <source>
        <dbReference type="EMBL" id="KAF2662531.1"/>
    </source>
</evidence>
<feature type="region of interest" description="Disordered" evidence="1">
    <location>
        <begin position="215"/>
        <end position="252"/>
    </location>
</feature>